<reference evidence="2 3" key="1">
    <citation type="journal article" date="2013" name="ISME J.">
        <title>A metabolic model for members of the genus Tetrasphaera involved in enhanced biological phosphorus removal.</title>
        <authorList>
            <person name="Kristiansen R."/>
            <person name="Nguyen H.T.T."/>
            <person name="Saunders A.M."/>
            <person name="Nielsen J.L."/>
            <person name="Wimmer R."/>
            <person name="Le V.Q."/>
            <person name="McIlroy S.J."/>
            <person name="Petrovski S."/>
            <person name="Seviour R.J."/>
            <person name="Calteau A."/>
            <person name="Nielsen K.L."/>
            <person name="Nielsen P.H."/>
        </authorList>
    </citation>
    <scope>NUCLEOTIDE SEQUENCE [LARGE SCALE GENOMIC DNA]</scope>
    <source>
        <strain evidence="2 3">Ben110</strain>
    </source>
</reference>
<accession>W6JUS6</accession>
<proteinExistence type="predicted"/>
<comment type="caution">
    <text evidence="2">The sequence shown here is derived from an EMBL/GenBank/DDBJ whole genome shotgun (WGS) entry which is preliminary data.</text>
</comment>
<feature type="region of interest" description="Disordered" evidence="1">
    <location>
        <begin position="49"/>
        <end position="68"/>
    </location>
</feature>
<evidence type="ECO:0000313" key="2">
    <source>
        <dbReference type="EMBL" id="CCH72326.1"/>
    </source>
</evidence>
<name>W6JUS6_9MICO</name>
<feature type="region of interest" description="Disordered" evidence="1">
    <location>
        <begin position="1"/>
        <end position="37"/>
    </location>
</feature>
<organism evidence="2 3">
    <name type="scientific">Nostocoides australiense Ben110</name>
    <dbReference type="NCBI Taxonomy" id="1193182"/>
    <lineage>
        <taxon>Bacteria</taxon>
        <taxon>Bacillati</taxon>
        <taxon>Actinomycetota</taxon>
        <taxon>Actinomycetes</taxon>
        <taxon>Micrococcales</taxon>
        <taxon>Intrasporangiaceae</taxon>
        <taxon>Nostocoides</taxon>
    </lineage>
</organism>
<dbReference type="Proteomes" id="UP000035763">
    <property type="component" value="Unassembled WGS sequence"/>
</dbReference>
<sequence length="172" mass="18462">MPSVPASMRTPASTGTAGRIGSPRATQVTASARTSRSTRNFTVDHLRQLDRGAAHAARPNRIVGARDDNRRRPMGRMTLAARSFLCQGGSRLRAPVVSCPQLVVGAETGELDVFTIVIAGVDVVDKSPYGQVKSLFIAWTALWTTPRRRAPGCGRVRAIPRLGRILGTEMGT</sequence>
<feature type="compositionally biased region" description="Polar residues" evidence="1">
    <location>
        <begin position="24"/>
        <end position="37"/>
    </location>
</feature>
<keyword evidence="3" id="KW-1185">Reference proteome</keyword>
<gene>
    <name evidence="2" type="ORF">BN11_1550003</name>
</gene>
<dbReference type="AlphaFoldDB" id="W6JUS6"/>
<dbReference type="EMBL" id="CAJA01000063">
    <property type="protein sequence ID" value="CCH72326.1"/>
    <property type="molecule type" value="Genomic_DNA"/>
</dbReference>
<evidence type="ECO:0000313" key="3">
    <source>
        <dbReference type="Proteomes" id="UP000035763"/>
    </source>
</evidence>
<evidence type="ECO:0000256" key="1">
    <source>
        <dbReference type="SAM" id="MobiDB-lite"/>
    </source>
</evidence>
<protein>
    <submittedName>
        <fullName evidence="2">Uncharacterized protein</fullName>
    </submittedName>
</protein>